<dbReference type="InterPro" id="IPR003759">
    <property type="entry name" value="Cbl-bd_cap"/>
</dbReference>
<evidence type="ECO:0000313" key="2">
    <source>
        <dbReference type="EMBL" id="EXI88980.1"/>
    </source>
</evidence>
<dbReference type="CDD" id="cd02065">
    <property type="entry name" value="B12-binding_like"/>
    <property type="match status" value="1"/>
</dbReference>
<reference evidence="2" key="1">
    <citation type="submission" date="2014-02" db="EMBL/GenBank/DDBJ databases">
        <title>Expanding our view of genomic diversity in Candidatus Accumulibacter clades.</title>
        <authorList>
            <person name="Skennerton C.T."/>
            <person name="Barr J.J."/>
            <person name="Slater F.R."/>
            <person name="Bond P.L."/>
            <person name="Tyson G.W."/>
        </authorList>
    </citation>
    <scope>NUCLEOTIDE SEQUENCE [LARGE SCALE GENOMIC DNA]</scope>
</reference>
<organism evidence="2 3">
    <name type="scientific">Accumulibacter regalis</name>
    <dbReference type="NCBI Taxonomy" id="522306"/>
    <lineage>
        <taxon>Bacteria</taxon>
        <taxon>Pseudomonadati</taxon>
        <taxon>Pseudomonadota</taxon>
        <taxon>Betaproteobacteria</taxon>
        <taxon>Candidatus Accumulibacter</taxon>
    </lineage>
</organism>
<dbReference type="GO" id="GO:0008168">
    <property type="term" value="F:methyltransferase activity"/>
    <property type="evidence" value="ECO:0007669"/>
    <property type="project" value="UniProtKB-KW"/>
</dbReference>
<dbReference type="GO" id="GO:0032259">
    <property type="term" value="P:methylation"/>
    <property type="evidence" value="ECO:0007669"/>
    <property type="project" value="UniProtKB-KW"/>
</dbReference>
<dbReference type="Gene3D" id="3.40.50.280">
    <property type="entry name" value="Cobalamin-binding domain"/>
    <property type="match status" value="1"/>
</dbReference>
<comment type="caution">
    <text evidence="2">The sequence shown here is derived from an EMBL/GenBank/DDBJ whole genome shotgun (WGS) entry which is preliminary data.</text>
</comment>
<protein>
    <submittedName>
        <fullName evidence="2">Methyltransferase cognate corrinoid protein, Methanosarcina family</fullName>
    </submittedName>
</protein>
<evidence type="ECO:0000313" key="3">
    <source>
        <dbReference type="Proteomes" id="UP000022141"/>
    </source>
</evidence>
<dbReference type="Pfam" id="PF02310">
    <property type="entry name" value="B12-binding"/>
    <property type="match status" value="1"/>
</dbReference>
<keyword evidence="2" id="KW-0489">Methyltransferase</keyword>
<dbReference type="GO" id="GO:0046872">
    <property type="term" value="F:metal ion binding"/>
    <property type="evidence" value="ECO:0007669"/>
    <property type="project" value="InterPro"/>
</dbReference>
<dbReference type="PATRIC" id="fig|1454004.3.peg.1896"/>
<dbReference type="InterPro" id="IPR006158">
    <property type="entry name" value="Cobalamin-bd"/>
</dbReference>
<dbReference type="InterPro" id="IPR036594">
    <property type="entry name" value="Meth_synthase_dom"/>
</dbReference>
<dbReference type="Proteomes" id="UP000022141">
    <property type="component" value="Unassembled WGS sequence"/>
</dbReference>
<dbReference type="Gene3D" id="1.10.1240.10">
    <property type="entry name" value="Methionine synthase domain"/>
    <property type="match status" value="1"/>
</dbReference>
<keyword evidence="2" id="KW-0808">Transferase</keyword>
<proteinExistence type="predicted"/>
<dbReference type="SUPFAM" id="SSF46458">
    <property type="entry name" value="Globin-like"/>
    <property type="match status" value="1"/>
</dbReference>
<dbReference type="GO" id="GO:0031419">
    <property type="term" value="F:cobalamin binding"/>
    <property type="evidence" value="ECO:0007669"/>
    <property type="project" value="InterPro"/>
</dbReference>
<name>A0A011QJ09_ACCRE</name>
<keyword evidence="3" id="KW-1185">Reference proteome</keyword>
<dbReference type="InterPro" id="IPR009050">
    <property type="entry name" value="Globin-like_sf"/>
</dbReference>
<sequence length="357" mass="37732">MTTPPSGYQTDEETIERFLALRGEAIAHATAASQAAWPELFARRGPQALAACAEDIAYHLDFLHPSLASGDLSPFLAYLGWLAQVLSSRGVPCDSLPRSLDDLGEFFAKRLGAAARPVLAALTAGREALAGGLPPPSYDRPCPVPWEEAEAFGNAMLAGQRREASALFNQALDREASLADAEIHVVQPALYEVGRRWQQNRVSVAQEHLATAMAQSLMAQGFGRAVAAADNGRKALLACPAGNRHSVGLRMVADAFELAGWTVHYLGADVPQAALIDQVKRLRPDLVGLSASLPQQLRSLRETVAALRAGRADRCPRIVVGGLVFNQFPLLAQSFAGELLGADAVSAAAAASALVSG</sequence>
<feature type="domain" description="B12-binding" evidence="1">
    <location>
        <begin position="232"/>
        <end position="357"/>
    </location>
</feature>
<dbReference type="AlphaFoldDB" id="A0A011QJ09"/>
<dbReference type="PROSITE" id="PS51332">
    <property type="entry name" value="B12_BINDING"/>
    <property type="match status" value="1"/>
</dbReference>
<dbReference type="InterPro" id="IPR036724">
    <property type="entry name" value="Cobalamin-bd_sf"/>
</dbReference>
<dbReference type="SUPFAM" id="SSF52242">
    <property type="entry name" value="Cobalamin (vitamin B12)-binding domain"/>
    <property type="match status" value="1"/>
</dbReference>
<gene>
    <name evidence="2" type="ORF">AW11_01838</name>
</gene>
<dbReference type="eggNOG" id="COG5012">
    <property type="taxonomic scope" value="Bacteria"/>
</dbReference>
<accession>A0A011QJ09</accession>
<dbReference type="EMBL" id="JEMY01000022">
    <property type="protein sequence ID" value="EXI88980.1"/>
    <property type="molecule type" value="Genomic_DNA"/>
</dbReference>
<evidence type="ECO:0000259" key="1">
    <source>
        <dbReference type="PROSITE" id="PS51332"/>
    </source>
</evidence>
<dbReference type="Pfam" id="PF02607">
    <property type="entry name" value="B12-binding_2"/>
    <property type="match status" value="1"/>
</dbReference>
<dbReference type="STRING" id="1454004.AW11_01838"/>